<dbReference type="PIRSF" id="PIRSF034077">
    <property type="entry name" value="UCP034077"/>
    <property type="match status" value="1"/>
</dbReference>
<sequence>MQFLAACAMAGVLFLLQPSRLLAEPLRSLGEVNDALGRCWTPPVGIKNSFVTLKFAFRANGTLMGPPQPTAIRVTGDEAQRKAFVAAASSALEGCMPLEFSEAVAEEIAGVVFTLQFNSAE</sequence>
<dbReference type="InterPro" id="IPR014587">
    <property type="entry name" value="UCP034077"/>
</dbReference>
<comment type="caution">
    <text evidence="2">The sequence shown here is derived from an EMBL/GenBank/DDBJ whole genome shotgun (WGS) entry which is preliminary data.</text>
</comment>
<proteinExistence type="predicted"/>
<dbReference type="EMBL" id="JAGILA010000002">
    <property type="protein sequence ID" value="MBP2235553.1"/>
    <property type="molecule type" value="Genomic_DNA"/>
</dbReference>
<evidence type="ECO:0000313" key="3">
    <source>
        <dbReference type="Proteomes" id="UP000730739"/>
    </source>
</evidence>
<keyword evidence="1" id="KW-0732">Signal</keyword>
<feature type="signal peptide" evidence="1">
    <location>
        <begin position="1"/>
        <end position="23"/>
    </location>
</feature>
<evidence type="ECO:0000256" key="1">
    <source>
        <dbReference type="SAM" id="SignalP"/>
    </source>
</evidence>
<name>A0ABS4QY24_9HYPH</name>
<organism evidence="2 3">
    <name type="scientific">Sinorhizobium kostiense</name>
    <dbReference type="NCBI Taxonomy" id="76747"/>
    <lineage>
        <taxon>Bacteria</taxon>
        <taxon>Pseudomonadati</taxon>
        <taxon>Pseudomonadota</taxon>
        <taxon>Alphaproteobacteria</taxon>
        <taxon>Hyphomicrobiales</taxon>
        <taxon>Rhizobiaceae</taxon>
        <taxon>Sinorhizobium/Ensifer group</taxon>
        <taxon>Sinorhizobium</taxon>
    </lineage>
</organism>
<keyword evidence="3" id="KW-1185">Reference proteome</keyword>
<dbReference type="RefSeq" id="WP_209601747.1">
    <property type="nucleotide sequence ID" value="NZ_JAGILA010000002.1"/>
</dbReference>
<reference evidence="2 3" key="1">
    <citation type="submission" date="2021-03" db="EMBL/GenBank/DDBJ databases">
        <title>Genomic Encyclopedia of Type Strains, Phase IV (KMG-IV): sequencing the most valuable type-strain genomes for metagenomic binning, comparative biology and taxonomic classification.</title>
        <authorList>
            <person name="Goeker M."/>
        </authorList>
    </citation>
    <scope>NUCLEOTIDE SEQUENCE [LARGE SCALE GENOMIC DNA]</scope>
    <source>
        <strain evidence="2 3">DSM 13372</strain>
    </source>
</reference>
<protein>
    <submittedName>
        <fullName evidence="2">Uncharacterized protein</fullName>
    </submittedName>
</protein>
<dbReference type="Proteomes" id="UP000730739">
    <property type="component" value="Unassembled WGS sequence"/>
</dbReference>
<feature type="chain" id="PRO_5046076817" evidence="1">
    <location>
        <begin position="24"/>
        <end position="121"/>
    </location>
</feature>
<gene>
    <name evidence="2" type="ORF">J2Z31_002045</name>
</gene>
<accession>A0ABS4QY24</accession>
<evidence type="ECO:0000313" key="2">
    <source>
        <dbReference type="EMBL" id="MBP2235553.1"/>
    </source>
</evidence>